<accession>A0A2P8I445</accession>
<keyword evidence="2" id="KW-1185">Reference proteome</keyword>
<comment type="caution">
    <text evidence="1">The sequence shown here is derived from an EMBL/GenBank/DDBJ whole genome shotgun (WGS) entry which is preliminary data.</text>
</comment>
<dbReference type="AlphaFoldDB" id="A0A2P8I445"/>
<evidence type="ECO:0008006" key="3">
    <source>
        <dbReference type="Google" id="ProtNLM"/>
    </source>
</evidence>
<reference evidence="1 2" key="1">
    <citation type="submission" date="2018-03" db="EMBL/GenBank/DDBJ databases">
        <title>Genomic Encyclopedia of Type Strains, Phase III (KMG-III): the genomes of soil and plant-associated and newly described type strains.</title>
        <authorList>
            <person name="Whitman W."/>
        </authorList>
    </citation>
    <scope>NUCLEOTIDE SEQUENCE [LARGE SCALE GENOMIC DNA]</scope>
    <source>
        <strain evidence="1 2">CGMCC 4.7097</strain>
    </source>
</reference>
<name>A0A2P8I445_SACCR</name>
<dbReference type="OrthoDB" id="3672380at2"/>
<sequence length="269" mass="29481">MTSTRHLVSTLRGEIAKARQKRDTDTWFTEQRGRVLATLRNAMNVPETAVGLLVQVWPVVPAHVDEDAVHWLSDIGSELATVLPTSLRLAVAFRRAAQSLRVHGRLRLAAVHGIRELAIHRHRDDDPDATAAALHDLAATYSAQERWHKVVGCADEILETYLLHDDQVGIIYALDHLGSLMIQIGRHRAAARYLARADKAFERTPDCAGHAECLARLGLALSVLDDGAGARLAINRALALVADSNDSTAHTVREIVGRADSAEFRLEGD</sequence>
<dbReference type="Gene3D" id="1.25.40.10">
    <property type="entry name" value="Tetratricopeptide repeat domain"/>
    <property type="match status" value="1"/>
</dbReference>
<protein>
    <recommendedName>
        <fullName evidence="3">Tetratricopeptide repeat protein</fullName>
    </recommendedName>
</protein>
<organism evidence="1 2">
    <name type="scientific">Saccharothrix carnea</name>
    <dbReference type="NCBI Taxonomy" id="1280637"/>
    <lineage>
        <taxon>Bacteria</taxon>
        <taxon>Bacillati</taxon>
        <taxon>Actinomycetota</taxon>
        <taxon>Actinomycetes</taxon>
        <taxon>Pseudonocardiales</taxon>
        <taxon>Pseudonocardiaceae</taxon>
        <taxon>Saccharothrix</taxon>
    </lineage>
</organism>
<evidence type="ECO:0000313" key="2">
    <source>
        <dbReference type="Proteomes" id="UP000241118"/>
    </source>
</evidence>
<evidence type="ECO:0000313" key="1">
    <source>
        <dbReference type="EMBL" id="PSL53229.1"/>
    </source>
</evidence>
<dbReference type="EMBL" id="PYAX01000009">
    <property type="protein sequence ID" value="PSL53229.1"/>
    <property type="molecule type" value="Genomic_DNA"/>
</dbReference>
<dbReference type="InterPro" id="IPR011990">
    <property type="entry name" value="TPR-like_helical_dom_sf"/>
</dbReference>
<dbReference type="Proteomes" id="UP000241118">
    <property type="component" value="Unassembled WGS sequence"/>
</dbReference>
<proteinExistence type="predicted"/>
<dbReference type="SUPFAM" id="SSF48452">
    <property type="entry name" value="TPR-like"/>
    <property type="match status" value="1"/>
</dbReference>
<gene>
    <name evidence="1" type="ORF">B0I31_10919</name>
</gene>
<dbReference type="RefSeq" id="WP_106617970.1">
    <property type="nucleotide sequence ID" value="NZ_PYAX01000009.1"/>
</dbReference>